<dbReference type="InterPro" id="IPR051333">
    <property type="entry name" value="CLIP_Serine_Protease"/>
</dbReference>
<accession>A0A336MVY5</accession>
<dbReference type="CDD" id="cd00190">
    <property type="entry name" value="Tryp_SPc"/>
    <property type="match status" value="1"/>
</dbReference>
<keyword evidence="2" id="KW-0732">Signal</keyword>
<dbReference type="Pfam" id="PF00089">
    <property type="entry name" value="Trypsin"/>
    <property type="match status" value="1"/>
</dbReference>
<comment type="similarity">
    <text evidence="1">Belongs to the peptidase S1 family. CLIP subfamily.</text>
</comment>
<evidence type="ECO:0000313" key="5">
    <source>
        <dbReference type="EMBL" id="SSX34764.1"/>
    </source>
</evidence>
<dbReference type="SUPFAM" id="SSF50494">
    <property type="entry name" value="Trypsin-like serine proteases"/>
    <property type="match status" value="1"/>
</dbReference>
<feature type="domain" description="Peptidase S1" evidence="3">
    <location>
        <begin position="29"/>
        <end position="260"/>
    </location>
</feature>
<dbReference type="PROSITE" id="PS50240">
    <property type="entry name" value="TRYPSIN_DOM"/>
    <property type="match status" value="1"/>
</dbReference>
<dbReference type="PANTHER" id="PTHR24260:SF134">
    <property type="entry name" value="AT07769P-RELATED"/>
    <property type="match status" value="1"/>
</dbReference>
<evidence type="ECO:0000259" key="3">
    <source>
        <dbReference type="PROSITE" id="PS50240"/>
    </source>
</evidence>
<dbReference type="InterPro" id="IPR043504">
    <property type="entry name" value="Peptidase_S1_PA_chymotrypsin"/>
</dbReference>
<dbReference type="InterPro" id="IPR001314">
    <property type="entry name" value="Peptidase_S1A"/>
</dbReference>
<reference evidence="5" key="2">
    <citation type="submission" date="2018-07" db="EMBL/GenBank/DDBJ databases">
        <authorList>
            <person name="Quirk P.G."/>
            <person name="Krulwich T.A."/>
        </authorList>
    </citation>
    <scope>NUCLEOTIDE SEQUENCE</scope>
</reference>
<dbReference type="GO" id="GO:0006508">
    <property type="term" value="P:proteolysis"/>
    <property type="evidence" value="ECO:0007669"/>
    <property type="project" value="InterPro"/>
</dbReference>
<evidence type="ECO:0000256" key="1">
    <source>
        <dbReference type="ARBA" id="ARBA00024195"/>
    </source>
</evidence>
<feature type="chain" id="PRO_5033343403" evidence="2">
    <location>
        <begin position="21"/>
        <end position="265"/>
    </location>
</feature>
<dbReference type="OMA" id="DWNTIRA"/>
<protein>
    <submittedName>
        <fullName evidence="5">CSON008537 protein</fullName>
    </submittedName>
</protein>
<dbReference type="InterPro" id="IPR009003">
    <property type="entry name" value="Peptidase_S1_PA"/>
</dbReference>
<dbReference type="SMART" id="SM00020">
    <property type="entry name" value="Tryp_SPc"/>
    <property type="match status" value="1"/>
</dbReference>
<sequence>MISKLFVVLVGLFCIATSNPLEEIYSPFIIDGEIVGPKDIPFAVGIMLHRPQNPGFCGGALISRNYVLTAASCLVGVPRASVLLGASNINQANDTIESAELIPHPLFDASEARNDIGLIKLARPADLSDFIGVVRLPKWSERKKSFSGVSVTTFGWGNRGKLWEKIPVESLHAVKEEVITNFSCLGRYPAYITSSNICTGSAGTPCTGDEGGAMFMLEADEKPTAIGVFCYQFSMGCTWGWPPVYARITSYLEWIQSNSDVIIRD</sequence>
<dbReference type="PANTHER" id="PTHR24260">
    <property type="match status" value="1"/>
</dbReference>
<dbReference type="GO" id="GO:0004252">
    <property type="term" value="F:serine-type endopeptidase activity"/>
    <property type="evidence" value="ECO:0007669"/>
    <property type="project" value="InterPro"/>
</dbReference>
<gene>
    <name evidence="5" type="primary">CSON008537</name>
</gene>
<dbReference type="InterPro" id="IPR001254">
    <property type="entry name" value="Trypsin_dom"/>
</dbReference>
<evidence type="ECO:0000313" key="4">
    <source>
        <dbReference type="EMBL" id="SSX15394.1"/>
    </source>
</evidence>
<reference evidence="4" key="1">
    <citation type="submission" date="2018-04" db="EMBL/GenBank/DDBJ databases">
        <authorList>
            <person name="Go L.Y."/>
            <person name="Mitchell J.A."/>
        </authorList>
    </citation>
    <scope>NUCLEOTIDE SEQUENCE</scope>
    <source>
        <tissue evidence="4">Whole organism</tissue>
    </source>
</reference>
<feature type="signal peptide" evidence="2">
    <location>
        <begin position="1"/>
        <end position="20"/>
    </location>
</feature>
<dbReference type="EMBL" id="UFQS01003222">
    <property type="protein sequence ID" value="SSX15394.1"/>
    <property type="molecule type" value="Genomic_DNA"/>
</dbReference>
<organism evidence="5">
    <name type="scientific">Culicoides sonorensis</name>
    <name type="common">Biting midge</name>
    <dbReference type="NCBI Taxonomy" id="179676"/>
    <lineage>
        <taxon>Eukaryota</taxon>
        <taxon>Metazoa</taxon>
        <taxon>Ecdysozoa</taxon>
        <taxon>Arthropoda</taxon>
        <taxon>Hexapoda</taxon>
        <taxon>Insecta</taxon>
        <taxon>Pterygota</taxon>
        <taxon>Neoptera</taxon>
        <taxon>Endopterygota</taxon>
        <taxon>Diptera</taxon>
        <taxon>Nematocera</taxon>
        <taxon>Chironomoidea</taxon>
        <taxon>Ceratopogonidae</taxon>
        <taxon>Ceratopogoninae</taxon>
        <taxon>Culicoides</taxon>
        <taxon>Monoculicoides</taxon>
    </lineage>
</organism>
<dbReference type="PRINTS" id="PR00722">
    <property type="entry name" value="CHYMOTRYPSIN"/>
</dbReference>
<name>A0A336MVY5_CULSO</name>
<dbReference type="VEuPathDB" id="VectorBase:CSON008537"/>
<dbReference type="EMBL" id="UFQT01003222">
    <property type="protein sequence ID" value="SSX34764.1"/>
    <property type="molecule type" value="Genomic_DNA"/>
</dbReference>
<proteinExistence type="inferred from homology"/>
<evidence type="ECO:0000256" key="2">
    <source>
        <dbReference type="SAM" id="SignalP"/>
    </source>
</evidence>
<dbReference type="AlphaFoldDB" id="A0A336MVY5"/>
<dbReference type="Gene3D" id="2.40.10.10">
    <property type="entry name" value="Trypsin-like serine proteases"/>
    <property type="match status" value="1"/>
</dbReference>